<sequence length="205" mass="23348">MEEKFNNSQEERQFQQFQEYQKRQEEEKKKKRKKGWLFGCGGCLVLLILIIVGVTACTGTFVNEVDKEINEEGKLDKDKDTKIKSIGETTEIDGVSFTLDNASYTEERNEFADVQADKVIKVDMTVKNNSKEEIPVGGDIKVYVDGKQAKSYPIDNQLIDSLSPNREISGSEGFAINGNPKKIELEFQPLTSFSNKRYIYNIKPE</sequence>
<evidence type="ECO:0000259" key="4">
    <source>
        <dbReference type="Pfam" id="PF11611"/>
    </source>
</evidence>
<evidence type="ECO:0000256" key="1">
    <source>
        <dbReference type="ARBA" id="ARBA00022729"/>
    </source>
</evidence>
<keyword evidence="3" id="KW-0472">Membrane</keyword>
<evidence type="ECO:0000313" key="6">
    <source>
        <dbReference type="Proteomes" id="UP000001411"/>
    </source>
</evidence>
<evidence type="ECO:0000313" key="5">
    <source>
        <dbReference type="EMBL" id="AAO05984.1"/>
    </source>
</evidence>
<evidence type="ECO:0000256" key="3">
    <source>
        <dbReference type="SAM" id="Phobius"/>
    </source>
</evidence>
<evidence type="ECO:0000256" key="2">
    <source>
        <dbReference type="SAM" id="MobiDB-lite"/>
    </source>
</evidence>
<dbReference type="InterPro" id="IPR029051">
    <property type="entry name" value="DUF4352"/>
</dbReference>
<feature type="transmembrane region" description="Helical" evidence="3">
    <location>
        <begin position="36"/>
        <end position="56"/>
    </location>
</feature>
<dbReference type="GeneID" id="50019652"/>
<feature type="region of interest" description="Disordered" evidence="2">
    <location>
        <begin position="1"/>
        <end position="20"/>
    </location>
</feature>
<keyword evidence="3" id="KW-1133">Transmembrane helix</keyword>
<feature type="compositionally biased region" description="Basic and acidic residues" evidence="2">
    <location>
        <begin position="1"/>
        <end position="13"/>
    </location>
</feature>
<gene>
    <name evidence="5" type="ordered locus">SE_2341</name>
</gene>
<organism evidence="5 6">
    <name type="scientific">Staphylococcus epidermidis (strain ATCC 12228 / FDA PCI 1200)</name>
    <dbReference type="NCBI Taxonomy" id="176280"/>
    <lineage>
        <taxon>Bacteria</taxon>
        <taxon>Bacillati</taxon>
        <taxon>Bacillota</taxon>
        <taxon>Bacilli</taxon>
        <taxon>Bacillales</taxon>
        <taxon>Staphylococcaceae</taxon>
        <taxon>Staphylococcus</taxon>
    </lineage>
</organism>
<dbReference type="Gene3D" id="2.60.40.1240">
    <property type="match status" value="1"/>
</dbReference>
<dbReference type="PATRIC" id="fig|176280.10.peg.2284"/>
<proteinExistence type="predicted"/>
<name>A0A0H2VIH8_STAES</name>
<accession>A0A0H2VIH8</accession>
<dbReference type="Proteomes" id="UP000001411">
    <property type="component" value="Chromosome"/>
</dbReference>
<dbReference type="EMBL" id="AE015929">
    <property type="protein sequence ID" value="AAO05984.1"/>
    <property type="molecule type" value="Genomic_DNA"/>
</dbReference>
<dbReference type="Pfam" id="PF11611">
    <property type="entry name" value="DUF4352"/>
    <property type="match status" value="1"/>
</dbReference>
<dbReference type="AlphaFoldDB" id="A0A0H2VIH8"/>
<reference evidence="5 6" key="1">
    <citation type="journal article" date="2003" name="Mol. Microbiol.">
        <title>Genome-based analysis of virulence genes in a non-biofilm-forming Staphylococcus epidermidis strain (ATCC 12228).</title>
        <authorList>
            <person name="Zhang Y.Q."/>
            <person name="Ren S.X."/>
            <person name="Li H.L."/>
            <person name="Wang Y.X."/>
            <person name="Fu G."/>
            <person name="Yang J."/>
            <person name="Qin Z.Q."/>
            <person name="Miao Y.G."/>
            <person name="Wang W.Y."/>
            <person name="Chen R.S."/>
            <person name="Shen Y."/>
            <person name="Chen Z."/>
            <person name="Yuan Z.H."/>
            <person name="Zhao G.P."/>
            <person name="Qu D."/>
            <person name="Danchin A."/>
            <person name="Wen Y.M."/>
        </authorList>
    </citation>
    <scope>NUCLEOTIDE SEQUENCE [LARGE SCALE GENOMIC DNA]</scope>
    <source>
        <strain evidence="6">ATCC 12228 / FDA PCI 1200</strain>
    </source>
</reference>
<keyword evidence="3" id="KW-0812">Transmembrane</keyword>
<dbReference type="eggNOG" id="ENOG5033DEN">
    <property type="taxonomic scope" value="Bacteria"/>
</dbReference>
<feature type="domain" description="DUF4352" evidence="4">
    <location>
        <begin position="86"/>
        <end position="196"/>
    </location>
</feature>
<dbReference type="RefSeq" id="WP_001829359.1">
    <property type="nucleotide sequence ID" value="NC_004461.1"/>
</dbReference>
<dbReference type="HOGENOM" id="CLU_072584_2_1_9"/>
<keyword evidence="1" id="KW-0732">Signal</keyword>
<protein>
    <recommendedName>
        <fullName evidence="4">DUF4352 domain-containing protein</fullName>
    </recommendedName>
</protein>
<dbReference type="InterPro" id="IPR029050">
    <property type="entry name" value="Immunoprotect_excell_Ig-like"/>
</dbReference>
<dbReference type="OrthoDB" id="2389281at2"/>
<dbReference type="KEGG" id="sep:SE_2341"/>